<dbReference type="PANTHER" id="PTHR30344:SF1">
    <property type="entry name" value="6-PHOSPHOGLUCONOLACTONASE"/>
    <property type="match status" value="1"/>
</dbReference>
<sequence>MIRFTLITLALILTASCTAQKTEVPVYIGTYTKKEGHVDGKAKGIFLAMQDPENGSLQPKNTVAEITNPSFVKVSKDGKNLYAVSELGSGNVDSVFIYSYKINKDNSLKELGKISTESFAPCHIELDKTGDYIFVSNYLGGVVMVYKRDKGGNLQKQQKLQLENAEDSNAHSVSISSDNKTAYISDLGNDKIWIYNFDEQTGKLSPKEKYFVQLKENSGPRHFDFSKDNNFAFSLNEINSTISVFDIEENGNLEIIQNISSLPEAFKGNNSGADIHVHPSGKFLYASNRGHNSIVAFKINEDSGKLSVIGHYPTKGETPRNFAISPGGKFLYAANQDTSTISNFKVNSNTGELEDHLLPIEVMSPVCVEFAEN</sequence>
<evidence type="ECO:0000256" key="2">
    <source>
        <dbReference type="ARBA" id="ARBA00022526"/>
    </source>
</evidence>
<dbReference type="GO" id="GO:0005829">
    <property type="term" value="C:cytosol"/>
    <property type="evidence" value="ECO:0007669"/>
    <property type="project" value="TreeGrafter"/>
</dbReference>
<comment type="similarity">
    <text evidence="1">Belongs to the cycloisomerase 2 family.</text>
</comment>
<dbReference type="AlphaFoldDB" id="A0A1T5AAJ0"/>
<keyword evidence="2" id="KW-0119">Carbohydrate metabolism</keyword>
<feature type="chain" id="PRO_5010530239" evidence="3">
    <location>
        <begin position="22"/>
        <end position="373"/>
    </location>
</feature>
<reference evidence="5" key="1">
    <citation type="submission" date="2017-02" db="EMBL/GenBank/DDBJ databases">
        <authorList>
            <person name="Varghese N."/>
            <person name="Submissions S."/>
        </authorList>
    </citation>
    <scope>NUCLEOTIDE SEQUENCE [LARGE SCALE GENOMIC DNA]</scope>
    <source>
        <strain evidence="5">DSM 23405</strain>
    </source>
</reference>
<dbReference type="Proteomes" id="UP000190230">
    <property type="component" value="Unassembled WGS sequence"/>
</dbReference>
<dbReference type="PANTHER" id="PTHR30344">
    <property type="entry name" value="6-PHOSPHOGLUCONOLACTONASE-RELATED"/>
    <property type="match status" value="1"/>
</dbReference>
<dbReference type="EMBL" id="FUYY01000001">
    <property type="protein sequence ID" value="SKB31869.1"/>
    <property type="molecule type" value="Genomic_DNA"/>
</dbReference>
<dbReference type="Gene3D" id="2.130.10.10">
    <property type="entry name" value="YVTN repeat-like/Quinoprotein amine dehydrogenase"/>
    <property type="match status" value="1"/>
</dbReference>
<dbReference type="OrthoDB" id="9790815at2"/>
<dbReference type="InterPro" id="IPR050282">
    <property type="entry name" value="Cycloisomerase_2"/>
</dbReference>
<name>A0A1T5AAJ0_9FLAO</name>
<keyword evidence="2" id="KW-0313">Glucose metabolism</keyword>
<dbReference type="Pfam" id="PF10282">
    <property type="entry name" value="Lactonase"/>
    <property type="match status" value="1"/>
</dbReference>
<dbReference type="PROSITE" id="PS51257">
    <property type="entry name" value="PROKAR_LIPOPROTEIN"/>
    <property type="match status" value="1"/>
</dbReference>
<dbReference type="STRING" id="241145.SAMN05660776_0349"/>
<evidence type="ECO:0000313" key="5">
    <source>
        <dbReference type="Proteomes" id="UP000190230"/>
    </source>
</evidence>
<dbReference type="SUPFAM" id="SSF51004">
    <property type="entry name" value="C-terminal (heme d1) domain of cytochrome cd1-nitrite reductase"/>
    <property type="match status" value="1"/>
</dbReference>
<accession>A0A1T5AAJ0</accession>
<dbReference type="GO" id="GO:0006006">
    <property type="term" value="P:glucose metabolic process"/>
    <property type="evidence" value="ECO:0007669"/>
    <property type="project" value="UniProtKB-KW"/>
</dbReference>
<gene>
    <name evidence="4" type="ORF">SAMN05660776_0349</name>
</gene>
<protein>
    <submittedName>
        <fullName evidence="4">6-phosphogluconolactonase</fullName>
    </submittedName>
</protein>
<keyword evidence="5" id="KW-1185">Reference proteome</keyword>
<evidence type="ECO:0000256" key="1">
    <source>
        <dbReference type="ARBA" id="ARBA00005564"/>
    </source>
</evidence>
<keyword evidence="3" id="KW-0732">Signal</keyword>
<dbReference type="GO" id="GO:0017057">
    <property type="term" value="F:6-phosphogluconolactonase activity"/>
    <property type="evidence" value="ECO:0007669"/>
    <property type="project" value="TreeGrafter"/>
</dbReference>
<evidence type="ECO:0000313" key="4">
    <source>
        <dbReference type="EMBL" id="SKB31869.1"/>
    </source>
</evidence>
<dbReference type="RefSeq" id="WP_079718973.1">
    <property type="nucleotide sequence ID" value="NZ_FUYY01000001.1"/>
</dbReference>
<feature type="signal peptide" evidence="3">
    <location>
        <begin position="1"/>
        <end position="21"/>
    </location>
</feature>
<dbReference type="InterPro" id="IPR019405">
    <property type="entry name" value="Lactonase_7-beta_prop"/>
</dbReference>
<evidence type="ECO:0000256" key="3">
    <source>
        <dbReference type="SAM" id="SignalP"/>
    </source>
</evidence>
<dbReference type="InterPro" id="IPR015943">
    <property type="entry name" value="WD40/YVTN_repeat-like_dom_sf"/>
</dbReference>
<proteinExistence type="inferred from homology"/>
<organism evidence="4 5">
    <name type="scientific">Salegentibacter holothuriorum</name>
    <dbReference type="NCBI Taxonomy" id="241145"/>
    <lineage>
        <taxon>Bacteria</taxon>
        <taxon>Pseudomonadati</taxon>
        <taxon>Bacteroidota</taxon>
        <taxon>Flavobacteriia</taxon>
        <taxon>Flavobacteriales</taxon>
        <taxon>Flavobacteriaceae</taxon>
        <taxon>Salegentibacter</taxon>
    </lineage>
</organism>
<dbReference type="InterPro" id="IPR011048">
    <property type="entry name" value="Haem_d1_sf"/>
</dbReference>